<evidence type="ECO:0000313" key="1">
    <source>
        <dbReference type="EMBL" id="MFD2234420.1"/>
    </source>
</evidence>
<reference evidence="2" key="1">
    <citation type="journal article" date="2019" name="Int. J. Syst. Evol. Microbiol.">
        <title>The Global Catalogue of Microorganisms (GCM) 10K type strain sequencing project: providing services to taxonomists for standard genome sequencing and annotation.</title>
        <authorList>
            <consortium name="The Broad Institute Genomics Platform"/>
            <consortium name="The Broad Institute Genome Sequencing Center for Infectious Disease"/>
            <person name="Wu L."/>
            <person name="Ma J."/>
        </authorList>
    </citation>
    <scope>NUCLEOTIDE SEQUENCE [LARGE SCALE GENOMIC DNA]</scope>
    <source>
        <strain evidence="2">KCTC 15012</strain>
    </source>
</reference>
<sequence>MGSFHQLGVTAVGQQDYAKAESCFREAIDRDRTDWLNYVLLSAVLDCCGNPVQASSVLVDFCCALDLFGAYQQAAAVLDAQLEALETAEGSEIASLAAWLTLYRAMVSRFCAPGPVQAAVAVSPLSPAKLPPAEAAARLSRPD</sequence>
<dbReference type="RefSeq" id="WP_377316619.1">
    <property type="nucleotide sequence ID" value="NZ_JBHUIY010000021.1"/>
</dbReference>
<comment type="caution">
    <text evidence="1">The sequence shown here is derived from an EMBL/GenBank/DDBJ whole genome shotgun (WGS) entry which is preliminary data.</text>
</comment>
<evidence type="ECO:0000313" key="2">
    <source>
        <dbReference type="Proteomes" id="UP001597296"/>
    </source>
</evidence>
<protein>
    <recommendedName>
        <fullName evidence="3">Tetratricopeptide repeat-containing protein</fullName>
    </recommendedName>
</protein>
<organism evidence="1 2">
    <name type="scientific">Phaeospirillum tilakii</name>
    <dbReference type="NCBI Taxonomy" id="741673"/>
    <lineage>
        <taxon>Bacteria</taxon>
        <taxon>Pseudomonadati</taxon>
        <taxon>Pseudomonadota</taxon>
        <taxon>Alphaproteobacteria</taxon>
        <taxon>Rhodospirillales</taxon>
        <taxon>Rhodospirillaceae</taxon>
        <taxon>Phaeospirillum</taxon>
    </lineage>
</organism>
<dbReference type="Proteomes" id="UP001597296">
    <property type="component" value="Unassembled WGS sequence"/>
</dbReference>
<dbReference type="InterPro" id="IPR011990">
    <property type="entry name" value="TPR-like_helical_dom_sf"/>
</dbReference>
<proteinExistence type="predicted"/>
<name>A0ABW5CB27_9PROT</name>
<accession>A0ABW5CB27</accession>
<evidence type="ECO:0008006" key="3">
    <source>
        <dbReference type="Google" id="ProtNLM"/>
    </source>
</evidence>
<dbReference type="SUPFAM" id="SSF48452">
    <property type="entry name" value="TPR-like"/>
    <property type="match status" value="1"/>
</dbReference>
<keyword evidence="2" id="KW-1185">Reference proteome</keyword>
<dbReference type="EMBL" id="JBHUIY010000021">
    <property type="protein sequence ID" value="MFD2234420.1"/>
    <property type="molecule type" value="Genomic_DNA"/>
</dbReference>
<gene>
    <name evidence="1" type="ORF">ACFSNB_11445</name>
</gene>